<gene>
    <name evidence="7" type="ORF">M0R45_015597</name>
</gene>
<dbReference type="InterPro" id="IPR032675">
    <property type="entry name" value="LRR_dom_sf"/>
</dbReference>
<dbReference type="AlphaFoldDB" id="A0AAW1XR02"/>
<dbReference type="FunFam" id="1.10.10.10:FF:000322">
    <property type="entry name" value="Probable disease resistance protein At1g63360"/>
    <property type="match status" value="1"/>
</dbReference>
<dbReference type="Gene3D" id="3.40.50.300">
    <property type="entry name" value="P-loop containing nucleotide triphosphate hydrolases"/>
    <property type="match status" value="1"/>
</dbReference>
<protein>
    <recommendedName>
        <fullName evidence="9">NB-ARC domain-containing protein</fullName>
    </recommendedName>
</protein>
<dbReference type="Proteomes" id="UP001457282">
    <property type="component" value="Unassembled WGS sequence"/>
</dbReference>
<sequence length="816" mass="93228">MGGIGKTTLAKLIYNDEKVTRYFDLRSWVCVSVDFDVVKITQKIYMSATSQDNCDITDLDLLQVKLKEALTGKKFLFVLDDVWNEEFDNCDSLRGPFESGACGSKIIVTARNGVVAQAMGAYQTYSLPVISDEDCWLLFAKHAFDNKRDSANPNLEVIGRKIVEKCKGLPLAAKSLGGLLRSISNEEEWQNVLESHIWELPEKCKILPALWLSYHHLPPHLKRCFAYSSIYPKAYQFRKQELILLWMAEDLLQPKKKMMEEVGEDYFNDLISRSFFQLTYNDEDEGSLFTMHNLISDLAKFVSGDYCVRLEDNDSFNIMRKGKTRHFSYMEDDNLDSEKIEALYEAKCMRTFLPLADKWRQESKILEKVLPDLLLKFQCLRVLNLSRRAIWELPDSVSKLIHLRYLNLSGTLIEELPDAVCGLYNLQTLLLRDCECLAELPIGLGRLIHLRHVDFRGTKLAKIPSEMYKLKDLQRFPLDVFVLDSESKIEDLKELQELHGRIHIDGLHNIVHAGDALGANMREKKYLTKLALEWGGDTDDSRKDHDQEVLNNLRPHTNIRKVTIRGYGGTNFPAWLGDDCFSNLVSVRLDNCANCFSLPAPAQFPALKKLKLSDCPNLVCFPDGGLHAPNLEEIYISDCKNLRSLPEEMRTTLMSLMSIEIHNCPELESFPEGGLPCNLETLSIYENCKKLVENRMQWGLLQLSSLRHLGINFDKCEEEIDSFPDEGLLPTTLTRLVFGNLSNMKTINSKELKRLISLQPLLIANCPELLCLPDDGLPISLSDLTIFRCPLVTQRCEKVKGEDWPKIAHIPDKDIF</sequence>
<feature type="domain" description="Disease resistance protein winged helix" evidence="5">
    <location>
        <begin position="230"/>
        <end position="299"/>
    </location>
</feature>
<dbReference type="InterPro" id="IPR002182">
    <property type="entry name" value="NB-ARC"/>
</dbReference>
<keyword evidence="3" id="KW-0611">Plant defense</keyword>
<evidence type="ECO:0000256" key="1">
    <source>
        <dbReference type="ARBA" id="ARBA00022614"/>
    </source>
</evidence>
<dbReference type="InterPro" id="IPR036388">
    <property type="entry name" value="WH-like_DNA-bd_sf"/>
</dbReference>
<evidence type="ECO:0000259" key="4">
    <source>
        <dbReference type="Pfam" id="PF00931"/>
    </source>
</evidence>
<proteinExistence type="predicted"/>
<organism evidence="7 8">
    <name type="scientific">Rubus argutus</name>
    <name type="common">Southern blackberry</name>
    <dbReference type="NCBI Taxonomy" id="59490"/>
    <lineage>
        <taxon>Eukaryota</taxon>
        <taxon>Viridiplantae</taxon>
        <taxon>Streptophyta</taxon>
        <taxon>Embryophyta</taxon>
        <taxon>Tracheophyta</taxon>
        <taxon>Spermatophyta</taxon>
        <taxon>Magnoliopsida</taxon>
        <taxon>eudicotyledons</taxon>
        <taxon>Gunneridae</taxon>
        <taxon>Pentapetalae</taxon>
        <taxon>rosids</taxon>
        <taxon>fabids</taxon>
        <taxon>Rosales</taxon>
        <taxon>Rosaceae</taxon>
        <taxon>Rosoideae</taxon>
        <taxon>Rosoideae incertae sedis</taxon>
        <taxon>Rubus</taxon>
    </lineage>
</organism>
<keyword evidence="1" id="KW-0433">Leucine-rich repeat</keyword>
<evidence type="ECO:0000259" key="5">
    <source>
        <dbReference type="Pfam" id="PF23559"/>
    </source>
</evidence>
<evidence type="ECO:0000256" key="2">
    <source>
        <dbReference type="ARBA" id="ARBA00022737"/>
    </source>
</evidence>
<accession>A0AAW1XR02</accession>
<dbReference type="InterPro" id="IPR056789">
    <property type="entry name" value="LRR_R13L1-DRL21"/>
</dbReference>
<dbReference type="Pfam" id="PF23559">
    <property type="entry name" value="WHD_DRP"/>
    <property type="match status" value="1"/>
</dbReference>
<evidence type="ECO:0000313" key="8">
    <source>
        <dbReference type="Proteomes" id="UP001457282"/>
    </source>
</evidence>
<name>A0AAW1XR02_RUBAR</name>
<dbReference type="PANTHER" id="PTHR36766">
    <property type="entry name" value="PLANT BROAD-SPECTRUM MILDEW RESISTANCE PROTEIN RPW8"/>
    <property type="match status" value="1"/>
</dbReference>
<dbReference type="PRINTS" id="PR00364">
    <property type="entry name" value="DISEASERSIST"/>
</dbReference>
<dbReference type="Pfam" id="PF25019">
    <property type="entry name" value="LRR_R13L1-DRL21"/>
    <property type="match status" value="1"/>
</dbReference>
<dbReference type="Pfam" id="PF00931">
    <property type="entry name" value="NB-ARC"/>
    <property type="match status" value="1"/>
</dbReference>
<feature type="domain" description="R13L1/DRL21-like LRR repeat region" evidence="6">
    <location>
        <begin position="489"/>
        <end position="615"/>
    </location>
</feature>
<dbReference type="PANTHER" id="PTHR36766:SF51">
    <property type="entry name" value="DISEASE RESISTANCE RPP13-LIKE PROTEIN 1"/>
    <property type="match status" value="1"/>
</dbReference>
<dbReference type="Gene3D" id="1.10.10.10">
    <property type="entry name" value="Winged helix-like DNA-binding domain superfamily/Winged helix DNA-binding domain"/>
    <property type="match status" value="1"/>
</dbReference>
<dbReference type="InterPro" id="IPR058922">
    <property type="entry name" value="WHD_DRP"/>
</dbReference>
<dbReference type="InterPro" id="IPR027417">
    <property type="entry name" value="P-loop_NTPase"/>
</dbReference>
<keyword evidence="2" id="KW-0677">Repeat</keyword>
<dbReference type="Gene3D" id="3.80.10.10">
    <property type="entry name" value="Ribonuclease Inhibitor"/>
    <property type="match status" value="1"/>
</dbReference>
<feature type="domain" description="NB-ARC" evidence="4">
    <location>
        <begin position="1"/>
        <end position="147"/>
    </location>
</feature>
<reference evidence="7 8" key="1">
    <citation type="journal article" date="2023" name="G3 (Bethesda)">
        <title>A chromosome-length genome assembly and annotation of blackberry (Rubus argutus, cv. 'Hillquist').</title>
        <authorList>
            <person name="Bruna T."/>
            <person name="Aryal R."/>
            <person name="Dudchenko O."/>
            <person name="Sargent D.J."/>
            <person name="Mead D."/>
            <person name="Buti M."/>
            <person name="Cavallini A."/>
            <person name="Hytonen T."/>
            <person name="Andres J."/>
            <person name="Pham M."/>
            <person name="Weisz D."/>
            <person name="Mascagni F."/>
            <person name="Usai G."/>
            <person name="Natali L."/>
            <person name="Bassil N."/>
            <person name="Fernandez G.E."/>
            <person name="Lomsadze A."/>
            <person name="Armour M."/>
            <person name="Olukolu B."/>
            <person name="Poorten T."/>
            <person name="Britton C."/>
            <person name="Davik J."/>
            <person name="Ashrafi H."/>
            <person name="Aiden E.L."/>
            <person name="Borodovsky M."/>
            <person name="Worthington M."/>
        </authorList>
    </citation>
    <scope>NUCLEOTIDE SEQUENCE [LARGE SCALE GENOMIC DNA]</scope>
    <source>
        <strain evidence="7">PI 553951</strain>
    </source>
</reference>
<comment type="caution">
    <text evidence="7">The sequence shown here is derived from an EMBL/GenBank/DDBJ whole genome shotgun (WGS) entry which is preliminary data.</text>
</comment>
<evidence type="ECO:0008006" key="9">
    <source>
        <dbReference type="Google" id="ProtNLM"/>
    </source>
</evidence>
<dbReference type="GO" id="GO:0043531">
    <property type="term" value="F:ADP binding"/>
    <property type="evidence" value="ECO:0007669"/>
    <property type="project" value="InterPro"/>
</dbReference>
<dbReference type="InterPro" id="IPR042197">
    <property type="entry name" value="Apaf_helical"/>
</dbReference>
<evidence type="ECO:0000313" key="7">
    <source>
        <dbReference type="EMBL" id="KAK9938883.1"/>
    </source>
</evidence>
<keyword evidence="8" id="KW-1185">Reference proteome</keyword>
<dbReference type="Pfam" id="PF13855">
    <property type="entry name" value="LRR_8"/>
    <property type="match status" value="1"/>
</dbReference>
<dbReference type="GO" id="GO:0006952">
    <property type="term" value="P:defense response"/>
    <property type="evidence" value="ECO:0007669"/>
    <property type="project" value="UniProtKB-KW"/>
</dbReference>
<evidence type="ECO:0000259" key="6">
    <source>
        <dbReference type="Pfam" id="PF25019"/>
    </source>
</evidence>
<dbReference type="SUPFAM" id="SSF52058">
    <property type="entry name" value="L domain-like"/>
    <property type="match status" value="1"/>
</dbReference>
<evidence type="ECO:0000256" key="3">
    <source>
        <dbReference type="ARBA" id="ARBA00022821"/>
    </source>
</evidence>
<dbReference type="InterPro" id="IPR001611">
    <property type="entry name" value="Leu-rich_rpt"/>
</dbReference>
<dbReference type="Gene3D" id="1.10.8.430">
    <property type="entry name" value="Helical domain of apoptotic protease-activating factors"/>
    <property type="match status" value="1"/>
</dbReference>
<dbReference type="EMBL" id="JBEDUW010000003">
    <property type="protein sequence ID" value="KAK9938883.1"/>
    <property type="molecule type" value="Genomic_DNA"/>
</dbReference>
<dbReference type="SUPFAM" id="SSF52540">
    <property type="entry name" value="P-loop containing nucleoside triphosphate hydrolases"/>
    <property type="match status" value="1"/>
</dbReference>